<reference evidence="7" key="1">
    <citation type="journal article" date="2023" name="Mol. Phylogenet. Evol.">
        <title>Genome-scale phylogeny and comparative genomics of the fungal order Sordariales.</title>
        <authorList>
            <person name="Hensen N."/>
            <person name="Bonometti L."/>
            <person name="Westerberg I."/>
            <person name="Brannstrom I.O."/>
            <person name="Guillou S."/>
            <person name="Cros-Aarteil S."/>
            <person name="Calhoun S."/>
            <person name="Haridas S."/>
            <person name="Kuo A."/>
            <person name="Mondo S."/>
            <person name="Pangilinan J."/>
            <person name="Riley R."/>
            <person name="LaButti K."/>
            <person name="Andreopoulos B."/>
            <person name="Lipzen A."/>
            <person name="Chen C."/>
            <person name="Yan M."/>
            <person name="Daum C."/>
            <person name="Ng V."/>
            <person name="Clum A."/>
            <person name="Steindorff A."/>
            <person name="Ohm R.A."/>
            <person name="Martin F."/>
            <person name="Silar P."/>
            <person name="Natvig D.O."/>
            <person name="Lalanne C."/>
            <person name="Gautier V."/>
            <person name="Ament-Velasquez S.L."/>
            <person name="Kruys A."/>
            <person name="Hutchinson M.I."/>
            <person name="Powell A.J."/>
            <person name="Barry K."/>
            <person name="Miller A.N."/>
            <person name="Grigoriev I.V."/>
            <person name="Debuchy R."/>
            <person name="Gladieux P."/>
            <person name="Hiltunen Thoren M."/>
            <person name="Johannesson H."/>
        </authorList>
    </citation>
    <scope>NUCLEOTIDE SEQUENCE</scope>
    <source>
        <strain evidence="7">CBS 314.62</strain>
    </source>
</reference>
<keyword evidence="3" id="KW-0862">Zinc</keyword>
<proteinExistence type="predicted"/>
<dbReference type="Gene3D" id="3.30.40.10">
    <property type="entry name" value="Zinc/RING finger domain, C3HC4 (zinc finger)"/>
    <property type="match status" value="1"/>
</dbReference>
<sequence>MSAQDPDQSNNPAAPEPPEPPRVSLTREDRHILLESMALLGGVRGDLPTFLQNLRRVRGAFRSMTPAEWQEFTQRAVEGGQNIVPGNDDESEPERHEGSDDNDSDDDSDENDDADYDVDIPLDPEDADADDLHDDEMETITADVTIPSSPPSFKERLAHLPRHEEVMWHRIRAYFTSYATADSMPYTLCYICQDAELKLGWLPPTGTNSFPLKDAVYFACGHMVCRECAAGLYRTQEFLRCPACRHALYHAVCGHNVRGQDLSIPELVSHTAWFQKTLEYRTPTVPEGGQVPDQCVPCRFRAARTGAKRRSQQIVGIVPEMILDGEQRRQLRAQLTGMLRGLAARLMRDAVVDELPLWGRDWHWGMGTYNADAPFPWAPWDAWTRVGEENKGRMVRRFLRRLNSEFEAAEEVDEDGEVEVEA</sequence>
<protein>
    <recommendedName>
        <fullName evidence="6">RING-type domain-containing protein</fullName>
    </recommendedName>
</protein>
<keyword evidence="8" id="KW-1185">Reference proteome</keyword>
<evidence type="ECO:0000313" key="7">
    <source>
        <dbReference type="EMBL" id="KAK3688743.1"/>
    </source>
</evidence>
<name>A0AAE1CCL1_9PEZI</name>
<keyword evidence="2 4" id="KW-0863">Zinc-finger</keyword>
<feature type="region of interest" description="Disordered" evidence="5">
    <location>
        <begin position="75"/>
        <end position="129"/>
    </location>
</feature>
<evidence type="ECO:0000256" key="4">
    <source>
        <dbReference type="PROSITE-ProRule" id="PRU00175"/>
    </source>
</evidence>
<dbReference type="InterPro" id="IPR001841">
    <property type="entry name" value="Znf_RING"/>
</dbReference>
<dbReference type="AlphaFoldDB" id="A0AAE1CCL1"/>
<accession>A0AAE1CCL1</accession>
<dbReference type="Proteomes" id="UP001270362">
    <property type="component" value="Unassembled WGS sequence"/>
</dbReference>
<dbReference type="GO" id="GO:0008270">
    <property type="term" value="F:zinc ion binding"/>
    <property type="evidence" value="ECO:0007669"/>
    <property type="project" value="UniProtKB-KW"/>
</dbReference>
<evidence type="ECO:0000256" key="1">
    <source>
        <dbReference type="ARBA" id="ARBA00022723"/>
    </source>
</evidence>
<evidence type="ECO:0000313" key="8">
    <source>
        <dbReference type="Proteomes" id="UP001270362"/>
    </source>
</evidence>
<evidence type="ECO:0000256" key="5">
    <source>
        <dbReference type="SAM" id="MobiDB-lite"/>
    </source>
</evidence>
<feature type="domain" description="RING-type" evidence="6">
    <location>
        <begin position="189"/>
        <end position="245"/>
    </location>
</feature>
<dbReference type="PROSITE" id="PS00518">
    <property type="entry name" value="ZF_RING_1"/>
    <property type="match status" value="1"/>
</dbReference>
<organism evidence="7 8">
    <name type="scientific">Podospora appendiculata</name>
    <dbReference type="NCBI Taxonomy" id="314037"/>
    <lineage>
        <taxon>Eukaryota</taxon>
        <taxon>Fungi</taxon>
        <taxon>Dikarya</taxon>
        <taxon>Ascomycota</taxon>
        <taxon>Pezizomycotina</taxon>
        <taxon>Sordariomycetes</taxon>
        <taxon>Sordariomycetidae</taxon>
        <taxon>Sordariales</taxon>
        <taxon>Podosporaceae</taxon>
        <taxon>Podospora</taxon>
    </lineage>
</organism>
<evidence type="ECO:0000256" key="3">
    <source>
        <dbReference type="ARBA" id="ARBA00022833"/>
    </source>
</evidence>
<dbReference type="InterPro" id="IPR013083">
    <property type="entry name" value="Znf_RING/FYVE/PHD"/>
</dbReference>
<comment type="caution">
    <text evidence="7">The sequence shown here is derived from an EMBL/GenBank/DDBJ whole genome shotgun (WGS) entry which is preliminary data.</text>
</comment>
<dbReference type="SMART" id="SM00184">
    <property type="entry name" value="RING"/>
    <property type="match status" value="1"/>
</dbReference>
<dbReference type="SUPFAM" id="SSF57850">
    <property type="entry name" value="RING/U-box"/>
    <property type="match status" value="1"/>
</dbReference>
<gene>
    <name evidence="7" type="ORF">B0T22DRAFT_479979</name>
</gene>
<dbReference type="EMBL" id="JAULSO010000002">
    <property type="protein sequence ID" value="KAK3688743.1"/>
    <property type="molecule type" value="Genomic_DNA"/>
</dbReference>
<dbReference type="PROSITE" id="PS50089">
    <property type="entry name" value="ZF_RING_2"/>
    <property type="match status" value="1"/>
</dbReference>
<dbReference type="InterPro" id="IPR017907">
    <property type="entry name" value="Znf_RING_CS"/>
</dbReference>
<feature type="region of interest" description="Disordered" evidence="5">
    <location>
        <begin position="1"/>
        <end position="29"/>
    </location>
</feature>
<reference evidence="7" key="2">
    <citation type="submission" date="2023-06" db="EMBL/GenBank/DDBJ databases">
        <authorList>
            <consortium name="Lawrence Berkeley National Laboratory"/>
            <person name="Haridas S."/>
            <person name="Hensen N."/>
            <person name="Bonometti L."/>
            <person name="Westerberg I."/>
            <person name="Brannstrom I.O."/>
            <person name="Guillou S."/>
            <person name="Cros-Aarteil S."/>
            <person name="Calhoun S."/>
            <person name="Kuo A."/>
            <person name="Mondo S."/>
            <person name="Pangilinan J."/>
            <person name="Riley R."/>
            <person name="Labutti K."/>
            <person name="Andreopoulos B."/>
            <person name="Lipzen A."/>
            <person name="Chen C."/>
            <person name="Yanf M."/>
            <person name="Daum C."/>
            <person name="Ng V."/>
            <person name="Clum A."/>
            <person name="Steindorff A."/>
            <person name="Ohm R."/>
            <person name="Martin F."/>
            <person name="Silar P."/>
            <person name="Natvig D."/>
            <person name="Lalanne C."/>
            <person name="Gautier V."/>
            <person name="Ament-Velasquez S.L."/>
            <person name="Kruys A."/>
            <person name="Hutchinson M.I."/>
            <person name="Powell A.J."/>
            <person name="Barry K."/>
            <person name="Miller A.N."/>
            <person name="Grigoriev I.V."/>
            <person name="Debuchy R."/>
            <person name="Gladieux P."/>
            <person name="Thoren M.H."/>
            <person name="Johannesson H."/>
        </authorList>
    </citation>
    <scope>NUCLEOTIDE SEQUENCE</scope>
    <source>
        <strain evidence="7">CBS 314.62</strain>
    </source>
</reference>
<keyword evidence="1" id="KW-0479">Metal-binding</keyword>
<feature type="compositionally biased region" description="Acidic residues" evidence="5">
    <location>
        <begin position="100"/>
        <end position="129"/>
    </location>
</feature>
<evidence type="ECO:0000259" key="6">
    <source>
        <dbReference type="PROSITE" id="PS50089"/>
    </source>
</evidence>
<evidence type="ECO:0000256" key="2">
    <source>
        <dbReference type="ARBA" id="ARBA00022771"/>
    </source>
</evidence>